<evidence type="ECO:0000256" key="2">
    <source>
        <dbReference type="ARBA" id="ARBA00022612"/>
    </source>
</evidence>
<evidence type="ECO:0000256" key="3">
    <source>
        <dbReference type="ARBA" id="ARBA00023219"/>
    </source>
</evidence>
<dbReference type="EMBL" id="CP014525">
    <property type="protein sequence ID" value="AMW34741.1"/>
    <property type="molecule type" value="Genomic_DNA"/>
</dbReference>
<name>A0A143DDB2_9PROT</name>
<dbReference type="OrthoDB" id="1666403at2"/>
<dbReference type="GeneID" id="53316626"/>
<dbReference type="Proteomes" id="UP000076066">
    <property type="component" value="Chromosome"/>
</dbReference>
<dbReference type="STRING" id="1549855.AY555_05595"/>
<accession>A0A143DDB2</accession>
<protein>
    <submittedName>
        <fullName evidence="5">Phage tail protein</fullName>
    </submittedName>
</protein>
<dbReference type="KEGG" id="hjo:AY555_05595"/>
<evidence type="ECO:0000313" key="6">
    <source>
        <dbReference type="Proteomes" id="UP000076066"/>
    </source>
</evidence>
<dbReference type="Pfam" id="PF12236">
    <property type="entry name" value="Head-tail_con"/>
    <property type="match status" value="1"/>
</dbReference>
<reference evidence="5 6" key="1">
    <citation type="submission" date="2016-02" db="EMBL/GenBank/DDBJ databases">
        <title>Complete Genome of H5569, the type strain of the newly described species Haematospirillium jordaniae.</title>
        <authorList>
            <person name="Nicholson A.C."/>
            <person name="Humrighouse B.W."/>
            <person name="Loparov V."/>
            <person name="McQuiston J.R."/>
        </authorList>
    </citation>
    <scope>NUCLEOTIDE SEQUENCE [LARGE SCALE GENOMIC DNA]</scope>
    <source>
        <strain evidence="5 6">H5569</strain>
    </source>
</reference>
<sequence>MGRSQGIRFRVGPDPGHGGAEGLLARYQRALERRRLWEAHWQECYEFALPQRTGLFGAPVGGKRTDRLFDGTAPDAVDQLAASLLAELTPPWTRWFGLEGGVGLDEVGRASLAPLLEDVAETLRLHFDRSTFAVELHQCFLDLVTIGTAALLFEEAPPGEISAFRFSAIPMTELTLDEGPSGRLDVVYRHAAMPLSHVWHRFPDAEVPDVRPGGDDSGDPLVEVLEASEPVPNGYRYTALLLPSGSHWSRERTVVLRDGMFPASPFVCFRWLKAPGEAYGRSPVMKALPDIKTANKVVELVLRNASIAVTGIWMAEDDGVLNPANISLLPGSIIPKAPGSSGLTPLATPGRFDVSQLVLDDLRARIRHALLADRLGQVNSPRMTATEVLERSTQMARILGATYGRLQTELLTPLVMRAVSILRRRGEIPDLRVDGRLVDLRYSAPVARQQARDDARNALMWLDSLRRLGPEGMAVVDPAAAARWLGRALGVPADLLASPLPVPVRPVPGGGSSPTDAGEGEGA</sequence>
<proteinExistence type="predicted"/>
<keyword evidence="3" id="KW-0231">Viral genome packaging</keyword>
<gene>
    <name evidence="5" type="ORF">AY555_05595</name>
</gene>
<organism evidence="5 6">
    <name type="scientific">Haematospirillum jordaniae</name>
    <dbReference type="NCBI Taxonomy" id="1549855"/>
    <lineage>
        <taxon>Bacteria</taxon>
        <taxon>Pseudomonadati</taxon>
        <taxon>Pseudomonadota</taxon>
        <taxon>Alphaproteobacteria</taxon>
        <taxon>Rhodospirillales</taxon>
        <taxon>Novispirillaceae</taxon>
        <taxon>Haematospirillum</taxon>
    </lineage>
</organism>
<feature type="region of interest" description="Disordered" evidence="4">
    <location>
        <begin position="502"/>
        <end position="523"/>
    </location>
</feature>
<keyword evidence="6" id="KW-1185">Reference proteome</keyword>
<dbReference type="InterPro" id="IPR020991">
    <property type="entry name" value="Connector_podovirus"/>
</dbReference>
<evidence type="ECO:0000256" key="4">
    <source>
        <dbReference type="SAM" id="MobiDB-lite"/>
    </source>
</evidence>
<keyword evidence="2" id="KW-1188">Viral release from host cell</keyword>
<evidence type="ECO:0000313" key="5">
    <source>
        <dbReference type="EMBL" id="AMW34741.1"/>
    </source>
</evidence>
<comment type="subcellular location">
    <subcellularLocation>
        <location evidence="1">Virion</location>
    </subcellularLocation>
</comment>
<evidence type="ECO:0000256" key="1">
    <source>
        <dbReference type="ARBA" id="ARBA00004328"/>
    </source>
</evidence>
<dbReference type="AlphaFoldDB" id="A0A143DDB2"/>
<dbReference type="RefSeq" id="WP_066134511.1">
    <property type="nucleotide sequence ID" value="NZ_CP014525.1"/>
</dbReference>